<feature type="compositionally biased region" description="Basic and acidic residues" evidence="1">
    <location>
        <begin position="1124"/>
        <end position="1138"/>
    </location>
</feature>
<feature type="compositionally biased region" description="Basic and acidic residues" evidence="1">
    <location>
        <begin position="756"/>
        <end position="779"/>
    </location>
</feature>
<feature type="compositionally biased region" description="Low complexity" evidence="1">
    <location>
        <begin position="414"/>
        <end position="425"/>
    </location>
</feature>
<keyword evidence="3" id="KW-1185">Reference proteome</keyword>
<feature type="compositionally biased region" description="Polar residues" evidence="1">
    <location>
        <begin position="160"/>
        <end position="176"/>
    </location>
</feature>
<feature type="compositionally biased region" description="Basic and acidic residues" evidence="1">
    <location>
        <begin position="492"/>
        <end position="508"/>
    </location>
</feature>
<accession>A0A5C3NS92</accession>
<protein>
    <submittedName>
        <fullName evidence="2">Uncharacterized protein</fullName>
    </submittedName>
</protein>
<dbReference type="EMBL" id="ML212039">
    <property type="protein sequence ID" value="TFK79427.1"/>
    <property type="molecule type" value="Genomic_DNA"/>
</dbReference>
<feature type="compositionally biased region" description="Low complexity" evidence="1">
    <location>
        <begin position="179"/>
        <end position="200"/>
    </location>
</feature>
<reference evidence="2 3" key="1">
    <citation type="journal article" date="2019" name="Nat. Ecol. Evol.">
        <title>Megaphylogeny resolves global patterns of mushroom evolution.</title>
        <authorList>
            <person name="Varga T."/>
            <person name="Krizsan K."/>
            <person name="Foldi C."/>
            <person name="Dima B."/>
            <person name="Sanchez-Garcia M."/>
            <person name="Sanchez-Ramirez S."/>
            <person name="Szollosi G.J."/>
            <person name="Szarkandi J.G."/>
            <person name="Papp V."/>
            <person name="Albert L."/>
            <person name="Andreopoulos W."/>
            <person name="Angelini C."/>
            <person name="Antonin V."/>
            <person name="Barry K.W."/>
            <person name="Bougher N.L."/>
            <person name="Buchanan P."/>
            <person name="Buyck B."/>
            <person name="Bense V."/>
            <person name="Catcheside P."/>
            <person name="Chovatia M."/>
            <person name="Cooper J."/>
            <person name="Damon W."/>
            <person name="Desjardin D."/>
            <person name="Finy P."/>
            <person name="Geml J."/>
            <person name="Haridas S."/>
            <person name="Hughes K."/>
            <person name="Justo A."/>
            <person name="Karasinski D."/>
            <person name="Kautmanova I."/>
            <person name="Kiss B."/>
            <person name="Kocsube S."/>
            <person name="Kotiranta H."/>
            <person name="LaButti K.M."/>
            <person name="Lechner B.E."/>
            <person name="Liimatainen K."/>
            <person name="Lipzen A."/>
            <person name="Lukacs Z."/>
            <person name="Mihaltcheva S."/>
            <person name="Morgado L.N."/>
            <person name="Niskanen T."/>
            <person name="Noordeloos M.E."/>
            <person name="Ohm R.A."/>
            <person name="Ortiz-Santana B."/>
            <person name="Ovrebo C."/>
            <person name="Racz N."/>
            <person name="Riley R."/>
            <person name="Savchenko A."/>
            <person name="Shiryaev A."/>
            <person name="Soop K."/>
            <person name="Spirin V."/>
            <person name="Szebenyi C."/>
            <person name="Tomsovsky M."/>
            <person name="Tulloss R.E."/>
            <person name="Uehling J."/>
            <person name="Grigoriev I.V."/>
            <person name="Vagvolgyi C."/>
            <person name="Papp T."/>
            <person name="Martin F.M."/>
            <person name="Miettinen O."/>
            <person name="Hibbett D.S."/>
            <person name="Nagy L.G."/>
        </authorList>
    </citation>
    <scope>NUCLEOTIDE SEQUENCE [LARGE SCALE GENOMIC DNA]</scope>
    <source>
        <strain evidence="2 3">HHB13444</strain>
    </source>
</reference>
<feature type="region of interest" description="Disordered" evidence="1">
    <location>
        <begin position="1"/>
        <end position="26"/>
    </location>
</feature>
<gene>
    <name evidence="2" type="ORF">K466DRAFT_570239</name>
</gene>
<feature type="region of interest" description="Disordered" evidence="1">
    <location>
        <begin position="756"/>
        <end position="787"/>
    </location>
</feature>
<feature type="compositionally biased region" description="Polar residues" evidence="1">
    <location>
        <begin position="584"/>
        <end position="595"/>
    </location>
</feature>
<evidence type="ECO:0000256" key="1">
    <source>
        <dbReference type="SAM" id="MobiDB-lite"/>
    </source>
</evidence>
<evidence type="ECO:0000313" key="2">
    <source>
        <dbReference type="EMBL" id="TFK79427.1"/>
    </source>
</evidence>
<feature type="compositionally biased region" description="Basic and acidic residues" evidence="1">
    <location>
        <begin position="599"/>
        <end position="627"/>
    </location>
</feature>
<feature type="compositionally biased region" description="Polar residues" evidence="1">
    <location>
        <begin position="1"/>
        <end position="13"/>
    </location>
</feature>
<name>A0A5C3NS92_9APHY</name>
<evidence type="ECO:0000313" key="3">
    <source>
        <dbReference type="Proteomes" id="UP000308197"/>
    </source>
</evidence>
<feature type="region of interest" description="Disordered" evidence="1">
    <location>
        <begin position="1080"/>
        <end position="1174"/>
    </location>
</feature>
<organism evidence="2 3">
    <name type="scientific">Polyporus arcularius HHB13444</name>
    <dbReference type="NCBI Taxonomy" id="1314778"/>
    <lineage>
        <taxon>Eukaryota</taxon>
        <taxon>Fungi</taxon>
        <taxon>Dikarya</taxon>
        <taxon>Basidiomycota</taxon>
        <taxon>Agaricomycotina</taxon>
        <taxon>Agaricomycetes</taxon>
        <taxon>Polyporales</taxon>
        <taxon>Polyporaceae</taxon>
        <taxon>Polyporus</taxon>
    </lineage>
</organism>
<dbReference type="Proteomes" id="UP000308197">
    <property type="component" value="Unassembled WGS sequence"/>
</dbReference>
<feature type="compositionally biased region" description="Low complexity" evidence="1">
    <location>
        <begin position="704"/>
        <end position="714"/>
    </location>
</feature>
<feature type="compositionally biased region" description="Acidic residues" evidence="1">
    <location>
        <begin position="480"/>
        <end position="491"/>
    </location>
</feature>
<sequence length="1174" mass="128820">MPYTPQLTQNNAPRSYPGMKLPDGSEVLVPATQTPRQQLATPPPFGAIHPSAGATPLVINDTFDSVDYVSPATPPGLLPPPLTQRSRIDLDFNVVTGDDAFGMAAPLSALMSEISPRLADGDAQVCPTILMRSSSLSPRKDAAPVGGTDSLLSTPVVLTPSHQGSATANMRNSRPSLASVARTSTGSESSSLAESDSPSPTARSAIFRSKREAEKASSNASSHLPGRDPPPHISRLATSTGAAPARGASVSDNGTDYFAYFSPPPSFGPPRSTLPLPSGAIATAGNVTTATPQRANHAGRNGPTASSVPLRASLRDTRQDNTTVHDQSGIGKKRLWPGSPNPEGILRGRRRPRPANTTPDFAGPRRLEDFLSTSRNPWDSERRPQNTSMRANVDTIDPAFNPEAASTPDARSYATEPQTAPAAPAILGSPFSLQSRVSTSALRASPHHRALAQHHHEEAPRRRAPSSSARQRDERANDEQPMDEDEQDEDDSHSTQEPKRDKGKERARAPPSPYVTEVEDEDHRKDHCGQWNEAELREAQELSLRQAMADRMRARGDAHAAIAAQTLGAGPSGHRNGDIEHPYTLNTRNWDTRGNSRPIRPDYHGEGEASRYRTDDFLDRPNPRDPAQESLASARQPEAFRAPSAFAPLPNTRAAQYVAEHGRRSRRPESSAFLQRSPPSHITGLRPSHFQPSQRDNYRRGEASRGAARSIASGRDGDIRRELPRYDGEEWRELSYRESDVREEVLRPMSRANIWDDPRDGSHTLSDRDETMRDERERGEEDWEGEEGELLPSALRNDDGGFRLEPTPIPAGGFPTIHRDDPEARLRGVATEWIREIWSDPPRSVVLVDIYNYRYTEEDAFNRRVEERVRRAMEFIAGESGFDVVPPEPEEGIQVRARDLPTIWAVRGLSPEGVSRALARRTWSFPFLTFHTAPRSTAMTHWVMQLEGFLTGDERNIRTAILRVLAEDEMQLWIQRMVYANPDFAGISVERAVASVIASLRLETLQLGNGNYVTNVFIQPPTRDLREWRRWVAALRVRRYRSFANGTGRVRPIVECGGCRSVSHPAHLCPFPRTRGWNGPEQGHGVFGERAPNSAHATAPPRSSRHGANGSRSGANAGYGGPYQRDRNRGAAKQEGRPSRSSGSSNRGKDGRRDGRGPRSGGGAGGGPSGRKGY</sequence>
<feature type="compositionally biased region" description="Gly residues" evidence="1">
    <location>
        <begin position="1158"/>
        <end position="1174"/>
    </location>
</feature>
<feature type="region of interest" description="Disordered" evidence="1">
    <location>
        <begin position="136"/>
        <end position="250"/>
    </location>
</feature>
<dbReference type="InParanoid" id="A0A5C3NS92"/>
<dbReference type="STRING" id="1314778.A0A5C3NS92"/>
<dbReference type="AlphaFoldDB" id="A0A5C3NS92"/>
<feature type="region of interest" description="Disordered" evidence="1">
    <location>
        <begin position="567"/>
        <end position="716"/>
    </location>
</feature>
<feature type="compositionally biased region" description="Polar residues" evidence="1">
    <location>
        <begin position="431"/>
        <end position="442"/>
    </location>
</feature>
<feature type="compositionally biased region" description="Basic and acidic residues" evidence="1">
    <location>
        <begin position="1147"/>
        <end position="1157"/>
    </location>
</feature>
<proteinExistence type="predicted"/>
<feature type="compositionally biased region" description="Low complexity" evidence="1">
    <location>
        <begin position="1107"/>
        <end position="1116"/>
    </location>
</feature>
<feature type="region of interest" description="Disordered" evidence="1">
    <location>
        <begin position="291"/>
        <end position="528"/>
    </location>
</feature>